<accession>A0A813SCT0</accession>
<evidence type="ECO:0000313" key="3">
    <source>
        <dbReference type="Proteomes" id="UP000663852"/>
    </source>
</evidence>
<feature type="region of interest" description="Disordered" evidence="1">
    <location>
        <begin position="277"/>
        <end position="372"/>
    </location>
</feature>
<comment type="caution">
    <text evidence="2">The sequence shown here is derived from an EMBL/GenBank/DDBJ whole genome shotgun (WGS) entry which is preliminary data.</text>
</comment>
<protein>
    <submittedName>
        <fullName evidence="2">Uncharacterized protein</fullName>
    </submittedName>
</protein>
<organism evidence="2 3">
    <name type="scientific">Adineta ricciae</name>
    <name type="common">Rotifer</name>
    <dbReference type="NCBI Taxonomy" id="249248"/>
    <lineage>
        <taxon>Eukaryota</taxon>
        <taxon>Metazoa</taxon>
        <taxon>Spiralia</taxon>
        <taxon>Gnathifera</taxon>
        <taxon>Rotifera</taxon>
        <taxon>Eurotatoria</taxon>
        <taxon>Bdelloidea</taxon>
        <taxon>Adinetida</taxon>
        <taxon>Adinetidae</taxon>
        <taxon>Adineta</taxon>
    </lineage>
</organism>
<dbReference type="AlphaFoldDB" id="A0A813SCT0"/>
<feature type="compositionally biased region" description="Polar residues" evidence="1">
    <location>
        <begin position="305"/>
        <end position="345"/>
    </location>
</feature>
<evidence type="ECO:0000256" key="1">
    <source>
        <dbReference type="SAM" id="MobiDB-lite"/>
    </source>
</evidence>
<feature type="compositionally biased region" description="Low complexity" evidence="1">
    <location>
        <begin position="346"/>
        <end position="358"/>
    </location>
</feature>
<gene>
    <name evidence="2" type="ORF">EDS130_LOCUS4675</name>
</gene>
<dbReference type="EMBL" id="CAJNOJ010000012">
    <property type="protein sequence ID" value="CAF0797508.1"/>
    <property type="molecule type" value="Genomic_DNA"/>
</dbReference>
<feature type="region of interest" description="Disordered" evidence="1">
    <location>
        <begin position="399"/>
        <end position="424"/>
    </location>
</feature>
<proteinExistence type="predicted"/>
<reference evidence="2" key="1">
    <citation type="submission" date="2021-02" db="EMBL/GenBank/DDBJ databases">
        <authorList>
            <person name="Nowell W R."/>
        </authorList>
    </citation>
    <scope>NUCLEOTIDE SEQUENCE</scope>
</reference>
<dbReference type="OrthoDB" id="10068120at2759"/>
<sequence>MIVCDDDDENGPDGNILPDGLQELTSRYAGKTFTYSTLSSIITNVNIEENLCRFRFKPRMIDYCNDQLLIGELTQFRTILGVHMIFYDQYNSIALDDDGNPIRYTSYIHDFGHVLNIIHKRSSILYIQCLLYLRPNSDFSMNHLFFHFPHSSSKLPPGKKGTITGSTSFSIDSNIQIYNVTVPCPSDGTCMWLLDDHIIVPQANISVTLIFHPEDIGNRTLSYVTYTANKPTILASLALSISPHTTGNITTTTTAPNPTSTTVTTNISDQTVTFETTKSNMTPPFDSTATFDQTSTASDSASTVDIGTTSDQQPTTSNITPTADSTAGVQQTITTSDEPSTIDAVTTSDVQSTTSTISPPADSTATFDQTSTISDAASTTDAATTSDEQSTMPVTAITSAVTSTTPATTSTSGRTSTTSTTARTVTSVAITTGTSSSTKATTTEPVLTCETCTIWYSSLLFFNFKARCGDYCAKGSRKCSITQVNNGSCVNSFNIVYLFELVSAHIENNGFCQNSSNSYCCCK</sequence>
<dbReference type="Proteomes" id="UP000663852">
    <property type="component" value="Unassembled WGS sequence"/>
</dbReference>
<evidence type="ECO:0000313" key="2">
    <source>
        <dbReference type="EMBL" id="CAF0797508.1"/>
    </source>
</evidence>
<name>A0A813SCT0_ADIRI</name>
<feature type="compositionally biased region" description="Low complexity" evidence="1">
    <location>
        <begin position="285"/>
        <end position="303"/>
    </location>
</feature>